<gene>
    <name evidence="4" type="ORF">OGAPHI_002296</name>
</gene>
<feature type="region of interest" description="Disordered" evidence="2">
    <location>
        <begin position="146"/>
        <end position="171"/>
    </location>
</feature>
<organism evidence="4 5">
    <name type="scientific">Ogataea philodendri</name>
    <dbReference type="NCBI Taxonomy" id="1378263"/>
    <lineage>
        <taxon>Eukaryota</taxon>
        <taxon>Fungi</taxon>
        <taxon>Dikarya</taxon>
        <taxon>Ascomycota</taxon>
        <taxon>Saccharomycotina</taxon>
        <taxon>Pichiomycetes</taxon>
        <taxon>Pichiales</taxon>
        <taxon>Pichiaceae</taxon>
        <taxon>Ogataea</taxon>
    </lineage>
</organism>
<feature type="signal peptide" evidence="3">
    <location>
        <begin position="1"/>
        <end position="16"/>
    </location>
</feature>
<dbReference type="Gene3D" id="3.40.800.10">
    <property type="entry name" value="Ureohydrolase domain"/>
    <property type="match status" value="1"/>
</dbReference>
<accession>A0A9P8PAZ4</accession>
<protein>
    <recommendedName>
        <fullName evidence="6">Arginase</fullName>
    </recommendedName>
</protein>
<dbReference type="Pfam" id="PF00491">
    <property type="entry name" value="Arginase"/>
    <property type="match status" value="1"/>
</dbReference>
<dbReference type="InterPro" id="IPR023696">
    <property type="entry name" value="Ureohydrolase_dom_sf"/>
</dbReference>
<dbReference type="GO" id="GO:0033389">
    <property type="term" value="P:putrescine biosynthetic process from arginine, via agmatine"/>
    <property type="evidence" value="ECO:0007669"/>
    <property type="project" value="TreeGrafter"/>
</dbReference>
<dbReference type="GeneID" id="70234263"/>
<dbReference type="PANTHER" id="PTHR11358">
    <property type="entry name" value="ARGINASE/AGMATINASE"/>
    <property type="match status" value="1"/>
</dbReference>
<reference evidence="4" key="1">
    <citation type="journal article" date="2021" name="Open Biol.">
        <title>Shared evolutionary footprints suggest mitochondrial oxidative damage underlies multiple complex I losses in fungi.</title>
        <authorList>
            <person name="Schikora-Tamarit M.A."/>
            <person name="Marcet-Houben M."/>
            <person name="Nosek J."/>
            <person name="Gabaldon T."/>
        </authorList>
    </citation>
    <scope>NUCLEOTIDE SEQUENCE</scope>
    <source>
        <strain evidence="4">CBS6075</strain>
    </source>
</reference>
<evidence type="ECO:0000256" key="3">
    <source>
        <dbReference type="SAM" id="SignalP"/>
    </source>
</evidence>
<dbReference type="EMBL" id="JAEUBE010000158">
    <property type="protein sequence ID" value="KAH3668542.1"/>
    <property type="molecule type" value="Genomic_DNA"/>
</dbReference>
<evidence type="ECO:0000313" key="4">
    <source>
        <dbReference type="EMBL" id="KAH3668542.1"/>
    </source>
</evidence>
<proteinExistence type="inferred from homology"/>
<dbReference type="InterPro" id="IPR006035">
    <property type="entry name" value="Ureohydrolase"/>
</dbReference>
<dbReference type="AlphaFoldDB" id="A0A9P8PAZ4"/>
<sequence>MRHPVILFLFCNQIHALNFRQEPGQDVFQEHPEASGTLMDDIFGSLITIDNQFFPGQTSEQMQQYSGSDTTHASASSVFKLNKLRFPEDDDLSDFTGLGPLYSGIVTFAHLPESNCFFDQEEAIDIAISGAPFDLGVSYNSGARFGPNGARQGSRRLGSGNNPIRGNNKSSKLRRLDPYHAGLKIVDCGDVPMTPFDSRIALNQLYRGQRAIHKHPSLNSTRYNQTRIVTLGGDHTITLMNLKSAFETFGEIDGLAVIHFDAHIDTWDPKVLGGGISDYASLNHGTFLHYATEAGYVSKNHSVHVGIRAPFISSDDERHDAEDCGFQTFTSKDIDIYGTRGIAKMIKKIVGDKKVYLTFDLDTFDVGLVNSGTLEAGGLSTREVLTILDGLEGIDLVGSDIVEVSTAPNTINSASTELLAAQVVDSLLGLMVVNDIP</sequence>
<evidence type="ECO:0000256" key="1">
    <source>
        <dbReference type="PROSITE-ProRule" id="PRU00742"/>
    </source>
</evidence>
<dbReference type="PANTHER" id="PTHR11358:SF28">
    <property type="entry name" value="HYPOTHETICAL ARGINASE FAMILY PROTEIN (EUROFUNG)"/>
    <property type="match status" value="1"/>
</dbReference>
<evidence type="ECO:0008006" key="6">
    <source>
        <dbReference type="Google" id="ProtNLM"/>
    </source>
</evidence>
<dbReference type="Proteomes" id="UP000769157">
    <property type="component" value="Unassembled WGS sequence"/>
</dbReference>
<dbReference type="CDD" id="cd11592">
    <property type="entry name" value="Agmatinase_PAH"/>
    <property type="match status" value="1"/>
</dbReference>
<name>A0A9P8PAZ4_9ASCO</name>
<reference evidence="4" key="2">
    <citation type="submission" date="2021-01" db="EMBL/GenBank/DDBJ databases">
        <authorList>
            <person name="Schikora-Tamarit M.A."/>
        </authorList>
    </citation>
    <scope>NUCLEOTIDE SEQUENCE</scope>
    <source>
        <strain evidence="4">CBS6075</strain>
    </source>
</reference>
<keyword evidence="3" id="KW-0732">Signal</keyword>
<comment type="similarity">
    <text evidence="1">Belongs to the arginase family.</text>
</comment>
<feature type="compositionally biased region" description="Polar residues" evidence="2">
    <location>
        <begin position="159"/>
        <end position="170"/>
    </location>
</feature>
<dbReference type="GO" id="GO:0046872">
    <property type="term" value="F:metal ion binding"/>
    <property type="evidence" value="ECO:0007669"/>
    <property type="project" value="InterPro"/>
</dbReference>
<feature type="chain" id="PRO_5040457856" description="Arginase" evidence="3">
    <location>
        <begin position="17"/>
        <end position="437"/>
    </location>
</feature>
<dbReference type="PROSITE" id="PS51409">
    <property type="entry name" value="ARGINASE_2"/>
    <property type="match status" value="1"/>
</dbReference>
<evidence type="ECO:0000256" key="2">
    <source>
        <dbReference type="SAM" id="MobiDB-lite"/>
    </source>
</evidence>
<keyword evidence="5" id="KW-1185">Reference proteome</keyword>
<dbReference type="SUPFAM" id="SSF52768">
    <property type="entry name" value="Arginase/deacetylase"/>
    <property type="match status" value="1"/>
</dbReference>
<evidence type="ECO:0000313" key="5">
    <source>
        <dbReference type="Proteomes" id="UP000769157"/>
    </source>
</evidence>
<dbReference type="RefSeq" id="XP_046062956.1">
    <property type="nucleotide sequence ID" value="XM_046203150.1"/>
</dbReference>
<comment type="caution">
    <text evidence="4">The sequence shown here is derived from an EMBL/GenBank/DDBJ whole genome shotgun (WGS) entry which is preliminary data.</text>
</comment>
<dbReference type="GO" id="GO:0008783">
    <property type="term" value="F:agmatinase activity"/>
    <property type="evidence" value="ECO:0007669"/>
    <property type="project" value="TreeGrafter"/>
</dbReference>
<dbReference type="OrthoDB" id="288726at2759"/>